<dbReference type="Proteomes" id="UP000550714">
    <property type="component" value="Unassembled WGS sequence"/>
</dbReference>
<name>A0A839RW67_9PSEU</name>
<accession>A0A839RW67</accession>
<gene>
    <name evidence="1" type="ORF">FHS23_000347</name>
</gene>
<keyword evidence="2" id="KW-1185">Reference proteome</keyword>
<proteinExistence type="predicted"/>
<dbReference type="EMBL" id="JACHWU010000001">
    <property type="protein sequence ID" value="MBB3049352.1"/>
    <property type="molecule type" value="Genomic_DNA"/>
</dbReference>
<dbReference type="AlphaFoldDB" id="A0A839RW67"/>
<sequence length="83" mass="8700">MTCSSCAAGIDHCHGTLVEHESGFVECTDMACLSFGVERHSLVIDCGTVDGGCGCTEHFQPLAHVDSSAMASDVPQEQLLRAS</sequence>
<reference evidence="1 2" key="1">
    <citation type="submission" date="2020-08" db="EMBL/GenBank/DDBJ databases">
        <title>Genomic Encyclopedia of Type Strains, Phase III (KMG-III): the genomes of soil and plant-associated and newly described type strains.</title>
        <authorList>
            <person name="Whitman W."/>
        </authorList>
    </citation>
    <scope>NUCLEOTIDE SEQUENCE [LARGE SCALE GENOMIC DNA]</scope>
    <source>
        <strain evidence="1 2">CECT 8577</strain>
    </source>
</reference>
<dbReference type="RefSeq" id="WP_183651253.1">
    <property type="nucleotide sequence ID" value="NZ_JACHWU010000001.1"/>
</dbReference>
<organism evidence="1 2">
    <name type="scientific">Prauserella isguenensis</name>
    <dbReference type="NCBI Taxonomy" id="1470180"/>
    <lineage>
        <taxon>Bacteria</taxon>
        <taxon>Bacillati</taxon>
        <taxon>Actinomycetota</taxon>
        <taxon>Actinomycetes</taxon>
        <taxon>Pseudonocardiales</taxon>
        <taxon>Pseudonocardiaceae</taxon>
        <taxon>Prauserella</taxon>
    </lineage>
</organism>
<evidence type="ECO:0000313" key="1">
    <source>
        <dbReference type="EMBL" id="MBB3049352.1"/>
    </source>
</evidence>
<evidence type="ECO:0000313" key="2">
    <source>
        <dbReference type="Proteomes" id="UP000550714"/>
    </source>
</evidence>
<comment type="caution">
    <text evidence="1">The sequence shown here is derived from an EMBL/GenBank/DDBJ whole genome shotgun (WGS) entry which is preliminary data.</text>
</comment>
<protein>
    <submittedName>
        <fullName evidence="1">Uncharacterized protein</fullName>
    </submittedName>
</protein>